<dbReference type="AlphaFoldDB" id="A0A0B7AAF9"/>
<gene>
    <name evidence="1" type="primary">ORF106036</name>
</gene>
<reference evidence="1" key="1">
    <citation type="submission" date="2014-12" db="EMBL/GenBank/DDBJ databases">
        <title>Insight into the proteome of Arion vulgaris.</title>
        <authorList>
            <person name="Aradska J."/>
            <person name="Bulat T."/>
            <person name="Smidak R."/>
            <person name="Sarate P."/>
            <person name="Gangsoo J."/>
            <person name="Sialana F."/>
            <person name="Bilban M."/>
            <person name="Lubec G."/>
        </authorList>
    </citation>
    <scope>NUCLEOTIDE SEQUENCE</scope>
    <source>
        <tissue evidence="1">Skin</tissue>
    </source>
</reference>
<accession>A0A0B7AAF9</accession>
<organism evidence="1">
    <name type="scientific">Arion vulgaris</name>
    <dbReference type="NCBI Taxonomy" id="1028688"/>
    <lineage>
        <taxon>Eukaryota</taxon>
        <taxon>Metazoa</taxon>
        <taxon>Spiralia</taxon>
        <taxon>Lophotrochozoa</taxon>
        <taxon>Mollusca</taxon>
        <taxon>Gastropoda</taxon>
        <taxon>Heterobranchia</taxon>
        <taxon>Euthyneura</taxon>
        <taxon>Panpulmonata</taxon>
        <taxon>Eupulmonata</taxon>
        <taxon>Stylommatophora</taxon>
        <taxon>Helicina</taxon>
        <taxon>Arionoidea</taxon>
        <taxon>Arionidae</taxon>
        <taxon>Arion</taxon>
    </lineage>
</organism>
<dbReference type="EMBL" id="HACG01030807">
    <property type="protein sequence ID" value="CEK77672.1"/>
    <property type="molecule type" value="Transcribed_RNA"/>
</dbReference>
<sequence>MRVLCLALPPTEFGSASLFEEGRKEKINRLLTTHRTQIPTSSPRDDLETDYEVVV</sequence>
<protein>
    <submittedName>
        <fullName evidence="1">Uncharacterized protein</fullName>
    </submittedName>
</protein>
<proteinExistence type="predicted"/>
<evidence type="ECO:0000313" key="1">
    <source>
        <dbReference type="EMBL" id="CEK77672.1"/>
    </source>
</evidence>
<name>A0A0B7AAF9_9EUPU</name>